<gene>
    <name evidence="1" type="ORF">A3K52_02715</name>
</gene>
<dbReference type="AlphaFoldDB" id="A0A1F7L0L3"/>
<reference evidence="1 2" key="1">
    <citation type="journal article" date="2016" name="Nat. Commun.">
        <title>Thousands of microbial genomes shed light on interconnected biogeochemical processes in an aquifer system.</title>
        <authorList>
            <person name="Anantharaman K."/>
            <person name="Brown C.T."/>
            <person name="Hug L.A."/>
            <person name="Sharon I."/>
            <person name="Castelle C.J."/>
            <person name="Probst A.J."/>
            <person name="Thomas B.C."/>
            <person name="Singh A."/>
            <person name="Wilkins M.J."/>
            <person name="Karaoz U."/>
            <person name="Brodie E.L."/>
            <person name="Williams K.H."/>
            <person name="Hubbard S.S."/>
            <person name="Banfield J.F."/>
        </authorList>
    </citation>
    <scope>NUCLEOTIDE SEQUENCE [LARGE SCALE GENOMIC DNA]</scope>
</reference>
<organism evidence="1 2">
    <name type="scientific">Candidatus Roizmanbacteria bacterium RIFOXYD1_FULL_38_12</name>
    <dbReference type="NCBI Taxonomy" id="1802093"/>
    <lineage>
        <taxon>Bacteria</taxon>
        <taxon>Candidatus Roizmaniibacteriota</taxon>
    </lineage>
</organism>
<protein>
    <submittedName>
        <fullName evidence="1">Uncharacterized protein</fullName>
    </submittedName>
</protein>
<evidence type="ECO:0000313" key="2">
    <source>
        <dbReference type="Proteomes" id="UP000177050"/>
    </source>
</evidence>
<accession>A0A1F7L0L3</accession>
<proteinExistence type="predicted"/>
<dbReference type="Proteomes" id="UP000177050">
    <property type="component" value="Unassembled WGS sequence"/>
</dbReference>
<comment type="caution">
    <text evidence="1">The sequence shown here is derived from an EMBL/GenBank/DDBJ whole genome shotgun (WGS) entry which is preliminary data.</text>
</comment>
<evidence type="ECO:0000313" key="1">
    <source>
        <dbReference type="EMBL" id="OGK73673.1"/>
    </source>
</evidence>
<dbReference type="EMBL" id="MGBR01000001">
    <property type="protein sequence ID" value="OGK73673.1"/>
    <property type="molecule type" value="Genomic_DNA"/>
</dbReference>
<name>A0A1F7L0L3_9BACT</name>
<sequence>MTAQYEQVRGSFARREVLPLISAPILLKNGETLLDVSPYGFKTKKTNIAAGSTLELMYLDKYKKAGRVDVEQINGLNIVVENGILYILTTYYRPKDNMLEPSQRKLRVKSVKYGIQENHQKVGEKPDFYIVADDMQYVEKQQPAERNFPFWRLGIYGRADEVKNVFQPSS</sequence>